<reference evidence="1 2" key="1">
    <citation type="journal article" date="2023" name="J. Hered.">
        <title>Chromosome-level genome of the wood stork (Mycteria americana) provides insight into avian chromosome evolution.</title>
        <authorList>
            <person name="Flamio R. Jr."/>
            <person name="Ramstad K.M."/>
        </authorList>
    </citation>
    <scope>NUCLEOTIDE SEQUENCE [LARGE SCALE GENOMIC DNA]</scope>
    <source>
        <strain evidence="1">JAX WOST 10</strain>
    </source>
</reference>
<evidence type="ECO:0000313" key="2">
    <source>
        <dbReference type="Proteomes" id="UP001333110"/>
    </source>
</evidence>
<protein>
    <recommendedName>
        <fullName evidence="3">Rna-directed dna polymerase from mobile element jockey-like</fullName>
    </recommendedName>
</protein>
<evidence type="ECO:0008006" key="3">
    <source>
        <dbReference type="Google" id="ProtNLM"/>
    </source>
</evidence>
<comment type="caution">
    <text evidence="1">The sequence shown here is derived from an EMBL/GenBank/DDBJ whole genome shotgun (WGS) entry which is preliminary data.</text>
</comment>
<sequence>MHRHLLLQGDASPPSILPASQRPALPAYPWGGLVADGFWPQEGGCLLQLQIYGCSRNTVPGALTLREVVVTPESGDAIQKDLNRLQKWTDRNLMDFIKSKYKVLHLG</sequence>
<organism evidence="1 2">
    <name type="scientific">Mycteria americana</name>
    <name type="common">Wood stork</name>
    <dbReference type="NCBI Taxonomy" id="33587"/>
    <lineage>
        <taxon>Eukaryota</taxon>
        <taxon>Metazoa</taxon>
        <taxon>Chordata</taxon>
        <taxon>Craniata</taxon>
        <taxon>Vertebrata</taxon>
        <taxon>Euteleostomi</taxon>
        <taxon>Archelosauria</taxon>
        <taxon>Archosauria</taxon>
        <taxon>Dinosauria</taxon>
        <taxon>Saurischia</taxon>
        <taxon>Theropoda</taxon>
        <taxon>Coelurosauria</taxon>
        <taxon>Aves</taxon>
        <taxon>Neognathae</taxon>
        <taxon>Neoaves</taxon>
        <taxon>Aequornithes</taxon>
        <taxon>Ciconiiformes</taxon>
        <taxon>Ciconiidae</taxon>
        <taxon>Mycteria</taxon>
    </lineage>
</organism>
<dbReference type="AlphaFoldDB" id="A0AAN7NFL3"/>
<keyword evidence="2" id="KW-1185">Reference proteome</keyword>
<name>A0AAN7NFL3_MYCAM</name>
<proteinExistence type="predicted"/>
<dbReference type="EMBL" id="JAUNZN010000003">
    <property type="protein sequence ID" value="KAK4825075.1"/>
    <property type="molecule type" value="Genomic_DNA"/>
</dbReference>
<accession>A0AAN7NFL3</accession>
<dbReference type="Proteomes" id="UP001333110">
    <property type="component" value="Unassembled WGS sequence"/>
</dbReference>
<evidence type="ECO:0000313" key="1">
    <source>
        <dbReference type="EMBL" id="KAK4825075.1"/>
    </source>
</evidence>
<gene>
    <name evidence="1" type="ORF">QYF61_023251</name>
</gene>